<dbReference type="PATRIC" id="fig|1429043.3.peg.5792"/>
<dbReference type="Gene3D" id="3.40.640.10">
    <property type="entry name" value="Type I PLP-dependent aspartate aminotransferase-like (Major domain)"/>
    <property type="match status" value="1"/>
</dbReference>
<evidence type="ECO:0000313" key="8">
    <source>
        <dbReference type="EMBL" id="KIX10923.1"/>
    </source>
</evidence>
<dbReference type="EC" id="2.6.1.-" evidence="6"/>
<dbReference type="AlphaFoldDB" id="A0A0D2HJU0"/>
<reference evidence="8 9" key="1">
    <citation type="submission" date="2013-11" db="EMBL/GenBank/DDBJ databases">
        <title>Metagenomic analysis of a methanogenic consortium involved in long chain n-alkane degradation.</title>
        <authorList>
            <person name="Davidova I.A."/>
            <person name="Callaghan A.V."/>
            <person name="Wawrik B."/>
            <person name="Pruitt S."/>
            <person name="Marks C."/>
            <person name="Duncan K.E."/>
            <person name="Suflita J.M."/>
        </authorList>
    </citation>
    <scope>NUCLEOTIDE SEQUENCE [LARGE SCALE GENOMIC DNA]</scope>
    <source>
        <strain evidence="8 9">SPR</strain>
    </source>
</reference>
<dbReference type="InParanoid" id="A0A0D2HJU0"/>
<dbReference type="GO" id="GO:0006520">
    <property type="term" value="P:amino acid metabolic process"/>
    <property type="evidence" value="ECO:0007669"/>
    <property type="project" value="InterPro"/>
</dbReference>
<sequence length="388" mass="43227">MSCTKRAENLPAFIVMDVLEKAQALEKEGKEIIHLEVGEPDFDTPSVVCEAAYEAMKKGRTHYTNSLGVPELRQAICDHYHQTYGVEVDPDQVVVTSGTSPAMLMIFNALLEQGDEVIISDPCYACYENFITFTGGKAVRIPVREDDAFQYRPEEIKAQITGRTKGLMLNSPANPTGQVMSAERMKAIADLAPGTDGPPYVISDEIYHGLSYGDEDHSILEFTKDAFVLNGFSKLYAMTGWRLGYIISPKTHIRALQKMHQNFAICAPSMSQWAGIAALTQTREETERMKEKYNARRLRLVEGLRQLGLGIKVPPTGAFYVLAKADHLDPDDYRLAFHILENAGVAVTPGCDFGPGGKGYLRFSYANSLENIEKALTRLDDYIKRFYS</sequence>
<dbReference type="InterPro" id="IPR015421">
    <property type="entry name" value="PyrdxlP-dep_Trfase_major"/>
</dbReference>
<dbReference type="InterPro" id="IPR050596">
    <property type="entry name" value="AspAT/PAT-like"/>
</dbReference>
<feature type="domain" description="Aminotransferase class I/classII large" evidence="7">
    <location>
        <begin position="31"/>
        <end position="379"/>
    </location>
</feature>
<keyword evidence="4 6" id="KW-0808">Transferase</keyword>
<protein>
    <recommendedName>
        <fullName evidence="6">Aminotransferase</fullName>
        <ecNumber evidence="6">2.6.1.-</ecNumber>
    </recommendedName>
</protein>
<proteinExistence type="inferred from homology"/>
<evidence type="ECO:0000256" key="5">
    <source>
        <dbReference type="ARBA" id="ARBA00022898"/>
    </source>
</evidence>
<dbReference type="EMBL" id="AZAC01000078">
    <property type="protein sequence ID" value="KIX10923.1"/>
    <property type="molecule type" value="Genomic_DNA"/>
</dbReference>
<dbReference type="RefSeq" id="WP_044352745.1">
    <property type="nucleotide sequence ID" value="NZ_AZAC01000078.1"/>
</dbReference>
<organism evidence="8 9">
    <name type="scientific">Dethiosulfatarculus sandiegensis</name>
    <dbReference type="NCBI Taxonomy" id="1429043"/>
    <lineage>
        <taxon>Bacteria</taxon>
        <taxon>Pseudomonadati</taxon>
        <taxon>Thermodesulfobacteriota</taxon>
        <taxon>Desulfarculia</taxon>
        <taxon>Desulfarculales</taxon>
        <taxon>Desulfarculaceae</taxon>
        <taxon>Dethiosulfatarculus</taxon>
    </lineage>
</organism>
<dbReference type="OrthoDB" id="9804474at2"/>
<dbReference type="Pfam" id="PF00155">
    <property type="entry name" value="Aminotran_1_2"/>
    <property type="match status" value="1"/>
</dbReference>
<gene>
    <name evidence="8" type="ORF">X474_27315</name>
</gene>
<keyword evidence="9" id="KW-1185">Reference proteome</keyword>
<accession>A0A0D2HJU0</accession>
<comment type="caution">
    <text evidence="8">The sequence shown here is derived from an EMBL/GenBank/DDBJ whole genome shotgun (WGS) entry which is preliminary data.</text>
</comment>
<dbReference type="STRING" id="1429043.X474_27315"/>
<evidence type="ECO:0000256" key="3">
    <source>
        <dbReference type="ARBA" id="ARBA00022576"/>
    </source>
</evidence>
<dbReference type="Proteomes" id="UP000032233">
    <property type="component" value="Unassembled WGS sequence"/>
</dbReference>
<evidence type="ECO:0000259" key="7">
    <source>
        <dbReference type="Pfam" id="PF00155"/>
    </source>
</evidence>
<keyword evidence="5" id="KW-0663">Pyridoxal phosphate</keyword>
<dbReference type="GO" id="GO:0030170">
    <property type="term" value="F:pyridoxal phosphate binding"/>
    <property type="evidence" value="ECO:0007669"/>
    <property type="project" value="InterPro"/>
</dbReference>
<dbReference type="InterPro" id="IPR015424">
    <property type="entry name" value="PyrdxlP-dep_Trfase"/>
</dbReference>
<evidence type="ECO:0000256" key="4">
    <source>
        <dbReference type="ARBA" id="ARBA00022679"/>
    </source>
</evidence>
<dbReference type="GO" id="GO:0008483">
    <property type="term" value="F:transaminase activity"/>
    <property type="evidence" value="ECO:0007669"/>
    <property type="project" value="UniProtKB-KW"/>
</dbReference>
<dbReference type="InterPro" id="IPR004838">
    <property type="entry name" value="NHTrfase_class1_PyrdxlP-BS"/>
</dbReference>
<name>A0A0D2HJU0_9BACT</name>
<dbReference type="PANTHER" id="PTHR46383">
    <property type="entry name" value="ASPARTATE AMINOTRANSFERASE"/>
    <property type="match status" value="1"/>
</dbReference>
<comment type="cofactor">
    <cofactor evidence="1 6">
        <name>pyridoxal 5'-phosphate</name>
        <dbReference type="ChEBI" id="CHEBI:597326"/>
    </cofactor>
</comment>
<evidence type="ECO:0000256" key="1">
    <source>
        <dbReference type="ARBA" id="ARBA00001933"/>
    </source>
</evidence>
<evidence type="ECO:0000256" key="2">
    <source>
        <dbReference type="ARBA" id="ARBA00007441"/>
    </source>
</evidence>
<dbReference type="FunFam" id="3.40.640.10:FF:000033">
    <property type="entry name" value="Aspartate aminotransferase"/>
    <property type="match status" value="1"/>
</dbReference>
<dbReference type="InterPro" id="IPR004839">
    <property type="entry name" value="Aminotransferase_I/II_large"/>
</dbReference>
<evidence type="ECO:0000256" key="6">
    <source>
        <dbReference type="RuleBase" id="RU000481"/>
    </source>
</evidence>
<keyword evidence="3 6" id="KW-0032">Aminotransferase</keyword>
<evidence type="ECO:0000313" key="9">
    <source>
        <dbReference type="Proteomes" id="UP000032233"/>
    </source>
</evidence>
<comment type="similarity">
    <text evidence="2 6">Belongs to the class-I pyridoxal-phosphate-dependent aminotransferase family.</text>
</comment>
<dbReference type="SUPFAM" id="SSF53383">
    <property type="entry name" value="PLP-dependent transferases"/>
    <property type="match status" value="1"/>
</dbReference>
<dbReference type="CDD" id="cd00609">
    <property type="entry name" value="AAT_like"/>
    <property type="match status" value="1"/>
</dbReference>
<dbReference type="PANTHER" id="PTHR46383:SF2">
    <property type="entry name" value="AMINOTRANSFERASE"/>
    <property type="match status" value="1"/>
</dbReference>
<dbReference type="PROSITE" id="PS00105">
    <property type="entry name" value="AA_TRANSFER_CLASS_1"/>
    <property type="match status" value="1"/>
</dbReference>